<proteinExistence type="evidence at transcript level"/>
<sequence>MENRLTAPAGQGCDAIKFAKVIPKFTEKEVDQYFAQFEITAQNFKIPETMWSTLLQPALTGRASEVFVSLNAEQRGDYNLVKSLILKAYECVPEAYRKKFRELWKRDGQTHVEFLREKERLLDKWLHATNTETDFKKFKNLILMEEFKNCVRTEVRIHIADRGEGDAHTAAVLADDFTISHQLSKNPSDTKNDRH</sequence>
<dbReference type="InterPro" id="IPR038269">
    <property type="entry name" value="SCAN_sf"/>
</dbReference>
<reference evidence="2" key="1">
    <citation type="submission" date="2004-03" db="EMBL/GenBank/DDBJ databases">
        <title>A genome-wide screening approach for membrane-targeted gene products.</title>
        <authorList>
            <person name="Jaaro H."/>
            <person name="Levy Z."/>
            <person name="Fainzilber M."/>
        </authorList>
    </citation>
    <scope>NUCLEOTIDE SEQUENCE</scope>
    <source>
        <tissue evidence="2">CNS</tissue>
    </source>
</reference>
<name>Q56UF1_LYMST</name>
<dbReference type="PANTHER" id="PTHR46888">
    <property type="entry name" value="ZINC KNUCKLE DOMAINCONTAINING PROTEIN-RELATED"/>
    <property type="match status" value="1"/>
</dbReference>
<feature type="domain" description="SCAN box" evidence="1">
    <location>
        <begin position="93"/>
        <end position="181"/>
    </location>
</feature>
<organism evidence="2">
    <name type="scientific">Lymnaea stagnalis</name>
    <name type="common">Great pond snail</name>
    <name type="synonym">Helix stagnalis</name>
    <dbReference type="NCBI Taxonomy" id="6523"/>
    <lineage>
        <taxon>Eukaryota</taxon>
        <taxon>Metazoa</taxon>
        <taxon>Spiralia</taxon>
        <taxon>Lophotrochozoa</taxon>
        <taxon>Mollusca</taxon>
        <taxon>Gastropoda</taxon>
        <taxon>Heterobranchia</taxon>
        <taxon>Euthyneura</taxon>
        <taxon>Panpulmonata</taxon>
        <taxon>Hygrophila</taxon>
        <taxon>Lymnaeoidea</taxon>
        <taxon>Lymnaeidae</taxon>
        <taxon>Lymnaea</taxon>
    </lineage>
</organism>
<dbReference type="Gene3D" id="1.10.4020.10">
    <property type="entry name" value="DNA breaking-rejoining enzymes"/>
    <property type="match status" value="1"/>
</dbReference>
<feature type="non-terminal residue" evidence="2">
    <location>
        <position position="195"/>
    </location>
</feature>
<dbReference type="PANTHER" id="PTHR46888:SF13">
    <property type="entry name" value="RIBONUCLEASE H"/>
    <property type="match status" value="1"/>
</dbReference>
<dbReference type="EMBL" id="AY577339">
    <property type="protein sequence ID" value="AAT97097.1"/>
    <property type="molecule type" value="mRNA"/>
</dbReference>
<dbReference type="Pfam" id="PF02023">
    <property type="entry name" value="SCAN"/>
    <property type="match status" value="1"/>
</dbReference>
<accession>Q56UF1</accession>
<evidence type="ECO:0000259" key="1">
    <source>
        <dbReference type="Pfam" id="PF02023"/>
    </source>
</evidence>
<feature type="non-terminal residue" evidence="2">
    <location>
        <position position="1"/>
    </location>
</feature>
<dbReference type="SUPFAM" id="SSF47353">
    <property type="entry name" value="Retrovirus capsid dimerization domain-like"/>
    <property type="match status" value="1"/>
</dbReference>
<dbReference type="InterPro" id="IPR003309">
    <property type="entry name" value="SCAN_dom"/>
</dbReference>
<dbReference type="AlphaFoldDB" id="Q56UF1"/>
<evidence type="ECO:0000313" key="2">
    <source>
        <dbReference type="EMBL" id="AAT97097.1"/>
    </source>
</evidence>
<protein>
    <submittedName>
        <fullName evidence="2">Hypothetical retrotransposon</fullName>
    </submittedName>
</protein>